<reference evidence="1 2" key="1">
    <citation type="journal article" date="2015" name="Nature">
        <title>rRNA introns, odd ribosomes, and small enigmatic genomes across a large radiation of phyla.</title>
        <authorList>
            <person name="Brown C.T."/>
            <person name="Hug L.A."/>
            <person name="Thomas B.C."/>
            <person name="Sharon I."/>
            <person name="Castelle C.J."/>
            <person name="Singh A."/>
            <person name="Wilkins M.J."/>
            <person name="Williams K.H."/>
            <person name="Banfield J.F."/>
        </authorList>
    </citation>
    <scope>NUCLEOTIDE SEQUENCE [LARGE SCALE GENOMIC DNA]</scope>
</reference>
<gene>
    <name evidence="1" type="ORF">US45_C0041G0017</name>
</gene>
<dbReference type="EMBL" id="LBTA01000041">
    <property type="protein sequence ID" value="KKQ31633.1"/>
    <property type="molecule type" value="Genomic_DNA"/>
</dbReference>
<dbReference type="AlphaFoldDB" id="A0A0G0GKN2"/>
<sequence length="51" mass="5865">QAHASSLLENRGFSNFPTRIPRQAAGKSASRIIAEKKYFAKFYFQQDFNIL</sequence>
<feature type="non-terminal residue" evidence="1">
    <location>
        <position position="1"/>
    </location>
</feature>
<evidence type="ECO:0000313" key="1">
    <source>
        <dbReference type="EMBL" id="KKQ31633.1"/>
    </source>
</evidence>
<proteinExistence type="predicted"/>
<dbReference type="Proteomes" id="UP000034701">
    <property type="component" value="Unassembled WGS sequence"/>
</dbReference>
<organism evidence="1 2">
    <name type="scientific">Candidatus Nomurabacteria bacterium GW2011_GWA1_37_20</name>
    <dbReference type="NCBI Taxonomy" id="1618729"/>
    <lineage>
        <taxon>Bacteria</taxon>
        <taxon>Candidatus Nomuraibacteriota</taxon>
    </lineage>
</organism>
<name>A0A0G0GKN2_9BACT</name>
<protein>
    <submittedName>
        <fullName evidence="1">Uncharacterized protein</fullName>
    </submittedName>
</protein>
<accession>A0A0G0GKN2</accession>
<comment type="caution">
    <text evidence="1">The sequence shown here is derived from an EMBL/GenBank/DDBJ whole genome shotgun (WGS) entry which is preliminary data.</text>
</comment>
<evidence type="ECO:0000313" key="2">
    <source>
        <dbReference type="Proteomes" id="UP000034701"/>
    </source>
</evidence>